<proteinExistence type="inferred from homology"/>
<reference evidence="8 11" key="2">
    <citation type="submission" date="2018-02" db="EMBL/GenBank/DDBJ databases">
        <authorList>
            <person name="Rodrigo-Torres L."/>
            <person name="Arahal R. D."/>
            <person name="Lucena T."/>
        </authorList>
    </citation>
    <scope>NUCLEOTIDE SEQUENCE [LARGE SCALE GENOMIC DNA]</scope>
    <source>
        <strain evidence="8 11">CECT 9267</strain>
    </source>
</reference>
<dbReference type="InterPro" id="IPR007422">
    <property type="entry name" value="Peptidase_Prp"/>
</dbReference>
<dbReference type="GO" id="GO:0008234">
    <property type="term" value="F:cysteine-type peptidase activity"/>
    <property type="evidence" value="ECO:0007669"/>
    <property type="project" value="UniProtKB-KW"/>
</dbReference>
<reference evidence="9" key="3">
    <citation type="submission" date="2023-04" db="EMBL/GenBank/DDBJ databases">
        <title>Novel strain of Lactilactobacillus sakei and use thereof.</title>
        <authorList>
            <person name="Kim S.Y."/>
        </authorList>
    </citation>
    <scope>NUCLEOTIDE SEQUENCE</scope>
    <source>
        <strain evidence="9">HUP1</strain>
    </source>
</reference>
<dbReference type="Proteomes" id="UP000234349">
    <property type="component" value="Unassembled WGS sequence"/>
</dbReference>
<sequence length="113" mass="11996">MIKADFIVNADSQIISFQITGHADSGPYGSDIVCAAVSAVSIGTINSLQKLAGFEPEVEADNLNGGLLTCQVPATVTGQALATAQILLQNLQLTLEDITQQYGQYIQVQTKRK</sequence>
<evidence type="ECO:0000313" key="7">
    <source>
        <dbReference type="EMBL" id="PKX76943.1"/>
    </source>
</evidence>
<evidence type="ECO:0000256" key="2">
    <source>
        <dbReference type="ARBA" id="ARBA00022670"/>
    </source>
</evidence>
<dbReference type="Proteomes" id="UP001179858">
    <property type="component" value="Chromosome"/>
</dbReference>
<dbReference type="RefSeq" id="WP_011374380.1">
    <property type="nucleotide sequence ID" value="NZ_AP017931.1"/>
</dbReference>
<evidence type="ECO:0000256" key="4">
    <source>
        <dbReference type="ARBA" id="ARBA00022807"/>
    </source>
</evidence>
<evidence type="ECO:0000256" key="1">
    <source>
        <dbReference type="ARBA" id="ARBA00022517"/>
    </source>
</evidence>
<name>A0A094Y0S6_LATSK</name>
<dbReference type="GO" id="GO:0006508">
    <property type="term" value="P:proteolysis"/>
    <property type="evidence" value="ECO:0007669"/>
    <property type="project" value="UniProtKB-KW"/>
</dbReference>
<dbReference type="EMBL" id="CP122959">
    <property type="protein sequence ID" value="WGI19843.1"/>
    <property type="molecule type" value="Genomic_DNA"/>
</dbReference>
<keyword evidence="4" id="KW-0788">Thiol protease</keyword>
<evidence type="ECO:0000313" key="10">
    <source>
        <dbReference type="Proteomes" id="UP000234349"/>
    </source>
</evidence>
<evidence type="ECO:0000313" key="11">
    <source>
        <dbReference type="Proteomes" id="UP000239650"/>
    </source>
</evidence>
<dbReference type="Pfam" id="PF04327">
    <property type="entry name" value="Peptidase_Prp"/>
    <property type="match status" value="1"/>
</dbReference>
<evidence type="ECO:0000256" key="5">
    <source>
        <dbReference type="ARBA" id="ARBA00044503"/>
    </source>
</evidence>
<evidence type="ECO:0000256" key="3">
    <source>
        <dbReference type="ARBA" id="ARBA00022801"/>
    </source>
</evidence>
<reference evidence="7 10" key="1">
    <citation type="submission" date="2016-09" db="EMBL/GenBank/DDBJ databases">
        <authorList>
            <person name="Inglin R.C."/>
        </authorList>
    </citation>
    <scope>NUCLEOTIDE SEQUENCE [LARGE SCALE GENOMIC DNA]</scope>
    <source>
        <strain evidence="7 10">RI-517</strain>
    </source>
</reference>
<keyword evidence="3" id="KW-0378">Hydrolase</keyword>
<evidence type="ECO:0000313" key="8">
    <source>
        <dbReference type="EMBL" id="SPE18362.1"/>
    </source>
</evidence>
<evidence type="ECO:0000256" key="6">
    <source>
        <dbReference type="ARBA" id="ARBA00044538"/>
    </source>
</evidence>
<dbReference type="EMBL" id="MKGH01000040">
    <property type="protein sequence ID" value="PKX76943.1"/>
    <property type="molecule type" value="Genomic_DNA"/>
</dbReference>
<dbReference type="PANTHER" id="PTHR39178">
    <property type="entry name" value="HYPOTHETICAL RIBOSOME-ASSOCIATED PROTEIN"/>
    <property type="match status" value="1"/>
</dbReference>
<protein>
    <recommendedName>
        <fullName evidence="6">Ribosomal processing cysteine protease Prp</fullName>
    </recommendedName>
</protein>
<dbReference type="GO" id="GO:0042254">
    <property type="term" value="P:ribosome biogenesis"/>
    <property type="evidence" value="ECO:0007669"/>
    <property type="project" value="UniProtKB-KW"/>
</dbReference>
<dbReference type="AlphaFoldDB" id="A0A094Y0S6"/>
<dbReference type="EMBL" id="OKRC01000001">
    <property type="protein sequence ID" value="SPE18362.1"/>
    <property type="molecule type" value="Genomic_DNA"/>
</dbReference>
<dbReference type="SUPFAM" id="SSF118010">
    <property type="entry name" value="TM1457-like"/>
    <property type="match status" value="1"/>
</dbReference>
<comment type="similarity">
    <text evidence="5">Belongs to the Prp family.</text>
</comment>
<evidence type="ECO:0000313" key="9">
    <source>
        <dbReference type="EMBL" id="WGI19843.1"/>
    </source>
</evidence>
<dbReference type="OMA" id="FYFEFPE"/>
<dbReference type="InterPro" id="IPR036764">
    <property type="entry name" value="Peptidase_Prp_sf"/>
</dbReference>
<dbReference type="Gene3D" id="3.30.70.1490">
    <property type="entry name" value="Cysteine protease Prp"/>
    <property type="match status" value="1"/>
</dbReference>
<dbReference type="Proteomes" id="UP000239650">
    <property type="component" value="Unassembled WGS sequence"/>
</dbReference>
<accession>A0A094Y0S6</accession>
<keyword evidence="1" id="KW-0690">Ribosome biogenesis</keyword>
<organism evidence="8 11">
    <name type="scientific">Latilactobacillus sakei</name>
    <name type="common">Lactobacillus sakei</name>
    <dbReference type="NCBI Taxonomy" id="1599"/>
    <lineage>
        <taxon>Bacteria</taxon>
        <taxon>Bacillati</taxon>
        <taxon>Bacillota</taxon>
        <taxon>Bacilli</taxon>
        <taxon>Lactobacillales</taxon>
        <taxon>Lactobacillaceae</taxon>
        <taxon>Latilactobacillus</taxon>
    </lineage>
</organism>
<dbReference type="CDD" id="cd16332">
    <property type="entry name" value="Prp-like"/>
    <property type="match status" value="1"/>
</dbReference>
<keyword evidence="2 7" id="KW-0645">Protease</keyword>
<gene>
    <name evidence="7" type="ORF">CUR37_08335</name>
    <name evidence="8" type="ORF">LAS9267_00007</name>
    <name evidence="9" type="ORF">QBD03_03800</name>
</gene>
<dbReference type="PANTHER" id="PTHR39178:SF1">
    <property type="entry name" value="RIBOSOMAL-PROCESSING CYSTEINE PROTEASE PRP"/>
    <property type="match status" value="1"/>
</dbReference>
<dbReference type="GeneID" id="57133525"/>